<evidence type="ECO:0008006" key="10">
    <source>
        <dbReference type="Google" id="ProtNLM"/>
    </source>
</evidence>
<evidence type="ECO:0000256" key="7">
    <source>
        <dbReference type="PIRSR" id="PIRSR602401-1"/>
    </source>
</evidence>
<dbReference type="AlphaFoldDB" id="A0A8H3C579"/>
<comment type="caution">
    <text evidence="8">The sequence shown here is derived from an EMBL/GenBank/DDBJ whole genome shotgun (WGS) entry which is preliminary data.</text>
</comment>
<dbReference type="Gene3D" id="1.10.630.10">
    <property type="entry name" value="Cytochrome P450"/>
    <property type="match status" value="2"/>
</dbReference>
<evidence type="ECO:0000313" key="9">
    <source>
        <dbReference type="Proteomes" id="UP000663840"/>
    </source>
</evidence>
<dbReference type="Proteomes" id="UP000663840">
    <property type="component" value="Unassembled WGS sequence"/>
</dbReference>
<organism evidence="8 9">
    <name type="scientific">Rhizoctonia solani</name>
    <dbReference type="NCBI Taxonomy" id="456999"/>
    <lineage>
        <taxon>Eukaryota</taxon>
        <taxon>Fungi</taxon>
        <taxon>Dikarya</taxon>
        <taxon>Basidiomycota</taxon>
        <taxon>Agaricomycotina</taxon>
        <taxon>Agaricomycetes</taxon>
        <taxon>Cantharellales</taxon>
        <taxon>Ceratobasidiaceae</taxon>
        <taxon>Rhizoctonia</taxon>
    </lineage>
</organism>
<keyword evidence="6" id="KW-0503">Monooxygenase</keyword>
<evidence type="ECO:0000256" key="3">
    <source>
        <dbReference type="ARBA" id="ARBA00022723"/>
    </source>
</evidence>
<dbReference type="InterPro" id="IPR002401">
    <property type="entry name" value="Cyt_P450_E_grp-I"/>
</dbReference>
<evidence type="ECO:0000256" key="4">
    <source>
        <dbReference type="ARBA" id="ARBA00023002"/>
    </source>
</evidence>
<sequence length="554" mass="63498">MISLITAVASGCIIVWLIDLRMKFRKEIARIGHVPTLRLLFPPQSILGFIIPPIPFISSGPNHGFRLKRELFDKFGMDIYAGVGIIPTTSAYFVSDAEALKQILASRGAFQKHNDDYQFLTIFGRNLIVSEGEEWRRQRKIVAPVFSDKNNRLVQVSAKGFVDQMTSTWSRDQPTRIQDIDGQVTMQITLCVISKAGFGQDIEWWNDGEAPEGHKFTFKQALFTVSKNLPLIIVMPKWMFGWTKHWVHVRDAYQEMRHYFQEMISSRRADNTPGSQAQAEEQHDLFNQLLLAHDDSSKLSEEELLAQAEEQHDLFNQLLLAHDDSSKLSEEELLGNVFLFLFAGHETTAHSLAFTLALLSVYPEEQRKVIEEIERLQKERDDFGYEDLPKYTYTQAVWYETLRLYPIGPELPRRAGFDTSLTYIPHDSKQPTTISIKNGSQVIINIPGLHYNPNYWDDPTDFIPARFLEPNWNKDAFIPFLAGPRACIGRRFAETTALTVLVRLLSRYSVTIDTTNFNFIEGEPMLKLRERLLSPTTRATLAPGKIPLVFTPRK</sequence>
<reference evidence="8" key="1">
    <citation type="submission" date="2021-01" db="EMBL/GenBank/DDBJ databases">
        <authorList>
            <person name="Kaushik A."/>
        </authorList>
    </citation>
    <scope>NUCLEOTIDE SEQUENCE</scope>
    <source>
        <strain evidence="8">AG1-1A</strain>
    </source>
</reference>
<dbReference type="InterPro" id="IPR001128">
    <property type="entry name" value="Cyt_P450"/>
</dbReference>
<evidence type="ECO:0000256" key="6">
    <source>
        <dbReference type="ARBA" id="ARBA00023033"/>
    </source>
</evidence>
<evidence type="ECO:0000256" key="2">
    <source>
        <dbReference type="ARBA" id="ARBA00022617"/>
    </source>
</evidence>
<dbReference type="GO" id="GO:0016705">
    <property type="term" value="F:oxidoreductase activity, acting on paired donors, with incorporation or reduction of molecular oxygen"/>
    <property type="evidence" value="ECO:0007669"/>
    <property type="project" value="InterPro"/>
</dbReference>
<dbReference type="SUPFAM" id="SSF48264">
    <property type="entry name" value="Cytochrome P450"/>
    <property type="match status" value="1"/>
</dbReference>
<comment type="similarity">
    <text evidence="1">Belongs to the cytochrome P450 family.</text>
</comment>
<dbReference type="EMBL" id="CAJMWR010003936">
    <property type="protein sequence ID" value="CAE6475303.1"/>
    <property type="molecule type" value="Genomic_DNA"/>
</dbReference>
<keyword evidence="3 7" id="KW-0479">Metal-binding</keyword>
<comment type="cofactor">
    <cofactor evidence="7">
        <name>heme</name>
        <dbReference type="ChEBI" id="CHEBI:30413"/>
    </cofactor>
</comment>
<keyword evidence="2 7" id="KW-0349">Heme</keyword>
<proteinExistence type="inferred from homology"/>
<feature type="binding site" description="axial binding residue" evidence="7">
    <location>
        <position position="487"/>
    </location>
    <ligand>
        <name>heme</name>
        <dbReference type="ChEBI" id="CHEBI:30413"/>
    </ligand>
    <ligandPart>
        <name>Fe</name>
        <dbReference type="ChEBI" id="CHEBI:18248"/>
    </ligandPart>
</feature>
<keyword evidence="5 7" id="KW-0408">Iron</keyword>
<dbReference type="GO" id="GO:0020037">
    <property type="term" value="F:heme binding"/>
    <property type="evidence" value="ECO:0007669"/>
    <property type="project" value="InterPro"/>
</dbReference>
<dbReference type="Pfam" id="PF00067">
    <property type="entry name" value="p450"/>
    <property type="match status" value="1"/>
</dbReference>
<protein>
    <recommendedName>
        <fullName evidence="10">Cytochrome P450</fullName>
    </recommendedName>
</protein>
<evidence type="ECO:0000313" key="8">
    <source>
        <dbReference type="EMBL" id="CAE6475303.1"/>
    </source>
</evidence>
<keyword evidence="4" id="KW-0560">Oxidoreductase</keyword>
<dbReference type="PANTHER" id="PTHR24291:SF50">
    <property type="entry name" value="BIFUNCTIONAL ALBAFLAVENONE MONOOXYGENASE_TERPENE SYNTHASE"/>
    <property type="match status" value="1"/>
</dbReference>
<dbReference type="GO" id="GO:0005506">
    <property type="term" value="F:iron ion binding"/>
    <property type="evidence" value="ECO:0007669"/>
    <property type="project" value="InterPro"/>
</dbReference>
<evidence type="ECO:0000256" key="5">
    <source>
        <dbReference type="ARBA" id="ARBA00023004"/>
    </source>
</evidence>
<evidence type="ECO:0000256" key="1">
    <source>
        <dbReference type="ARBA" id="ARBA00010617"/>
    </source>
</evidence>
<accession>A0A8H3C579</accession>
<name>A0A8H3C579_9AGAM</name>
<dbReference type="PRINTS" id="PR00385">
    <property type="entry name" value="P450"/>
</dbReference>
<dbReference type="InterPro" id="IPR050196">
    <property type="entry name" value="Cytochrome_P450_Monoox"/>
</dbReference>
<gene>
    <name evidence="8" type="ORF">RDB_LOCUS123052</name>
</gene>
<dbReference type="GO" id="GO:0004497">
    <property type="term" value="F:monooxygenase activity"/>
    <property type="evidence" value="ECO:0007669"/>
    <property type="project" value="UniProtKB-KW"/>
</dbReference>
<dbReference type="PRINTS" id="PR00463">
    <property type="entry name" value="EP450I"/>
</dbReference>
<dbReference type="InterPro" id="IPR036396">
    <property type="entry name" value="Cyt_P450_sf"/>
</dbReference>
<dbReference type="PANTHER" id="PTHR24291">
    <property type="entry name" value="CYTOCHROME P450 FAMILY 4"/>
    <property type="match status" value="1"/>
</dbReference>